<proteinExistence type="predicted"/>
<accession>A0A8X6RP49</accession>
<dbReference type="CDD" id="cd09274">
    <property type="entry name" value="RNase_HI_RT_Ty3"/>
    <property type="match status" value="1"/>
</dbReference>
<dbReference type="Gene3D" id="3.10.10.10">
    <property type="entry name" value="HIV Type 1 Reverse Transcriptase, subunit A, domain 1"/>
    <property type="match status" value="1"/>
</dbReference>
<sequence>MGLSQDAAAKRLNVSRSVVYHLWNQYKTEASVSRMHVPSRPRATKPAGDRSIALSTRRRRRISVPQLLADHSVASGRRISVKKGLLILGKRTRFLDQTAIGFCTLYRRVQIHTGERIRISAHPGGTMHQISSITNSVERHSYRGGGISGISSDDTKYSALVANLDAETLSYVSDIVLSPPNSDKYHTLSQRLITQFSDSETQKIKKLLTDLQLGDEKPSHLLRKMKELSNGQLQDDFLQSLWLQRMPPHIQTVLSASSEPLDKLNIIADKVSEVVGASSTICAATTVPPPSQSSSCSVQPTMDSLARQIQELSLQVAELTRERNSSRHQRYSSDRRRSHSRSRSVNRGSGICYYHRRYKEQARKCVSPCAFVQKTNSGSEICVIPPSPTMNKSPQSNFSLFAANNTKIPAYGMVRKELNLGLRRPFIWTFIIADVSSPIIGADFLKHFNLLIDLKKKRLVDVETSLFTSCVFSNIVQPSILTVDANISFKNILSEYPDLSNPSLISKSASHGTVHNIITTGPPVTARPRRLHPKLYDAVKVEFEFLLAQGIIRPSKSPWSSPLHVVPKSDSTVRPVGDYRQLNSVTEFDSYPMPYLNDFAHALHGKKIFSKIDIFKAFHQIPIAECDIPKTAVTTPWGLCEYTHLCFENAEEHRSHLRTIFQRLSSYGLKLNISKCVFGVTELIFLGHLITPDGIKPLPEKVQAVLDYKQPETVGSLRKFLGLLNFYRRFLPKAAEQQYILSEFLKGSKGKKDSKPLNWSSEAITAFQRCKQALADAALLAHPSPSAPLALHVDASDYAIGGALHQVVDSELQPLAFFSRKLTSSEKPYSAYDRELLAIYSAIRHFRYMLEARDFTVFTDHKPLTYAFRQKSDKCSPRQIRQLDFISQFTTNIVHIPGSDNIAADVLSRVSAITFPSQIDYDCIAETQQTDQELHTLITSGTSLELKKVTFPNSSTEIMCDLSTGTARPYIPKQHRQDVFSAMHNLSHPGIRRSVHLMKQRFVWPSISSDVAKWARHCLACQKSKIHRHTRSPLSSFQEPSQRFDHVHLDLIGPLPPSNGYTYYLTMIDRFSKWPEAQPLKDITAETVAEAFFSSWVSRFGTPAILTTDRGRQFESSLFKALSKLLGVQKCRTTGYHPQANGMIEELHRPLKSAIKCHATERWTEVLPIILLGLRASLKEDILCTPAELVFWDHYSTARGDV</sequence>
<comment type="caution">
    <text evidence="9">The sequence shown here is derived from an EMBL/GenBank/DDBJ whole genome shotgun (WGS) entry which is preliminary data.</text>
</comment>
<dbReference type="Gene3D" id="3.30.420.10">
    <property type="entry name" value="Ribonuclease H-like superfamily/Ribonuclease H"/>
    <property type="match status" value="1"/>
</dbReference>
<dbReference type="EMBL" id="BMAU01021202">
    <property type="protein sequence ID" value="GFX98408.1"/>
    <property type="molecule type" value="Genomic_DNA"/>
</dbReference>
<dbReference type="Proteomes" id="UP000887159">
    <property type="component" value="Unassembled WGS sequence"/>
</dbReference>
<dbReference type="PROSITE" id="PS50994">
    <property type="entry name" value="INTEGRASE"/>
    <property type="match status" value="1"/>
</dbReference>
<feature type="compositionally biased region" description="Basic and acidic residues" evidence="7">
    <location>
        <begin position="319"/>
        <end position="335"/>
    </location>
</feature>
<evidence type="ECO:0000256" key="6">
    <source>
        <dbReference type="ARBA" id="ARBA00023268"/>
    </source>
</evidence>
<evidence type="ECO:0000256" key="7">
    <source>
        <dbReference type="SAM" id="MobiDB-lite"/>
    </source>
</evidence>
<evidence type="ECO:0000256" key="2">
    <source>
        <dbReference type="ARBA" id="ARBA00022695"/>
    </source>
</evidence>
<dbReference type="InterPro" id="IPR000477">
    <property type="entry name" value="RT_dom"/>
</dbReference>
<evidence type="ECO:0000313" key="10">
    <source>
        <dbReference type="Proteomes" id="UP000887159"/>
    </source>
</evidence>
<organism evidence="9 10">
    <name type="scientific">Trichonephila clavipes</name>
    <name type="common">Golden silk orbweaver</name>
    <name type="synonym">Nephila clavipes</name>
    <dbReference type="NCBI Taxonomy" id="2585209"/>
    <lineage>
        <taxon>Eukaryota</taxon>
        <taxon>Metazoa</taxon>
        <taxon>Ecdysozoa</taxon>
        <taxon>Arthropoda</taxon>
        <taxon>Chelicerata</taxon>
        <taxon>Arachnida</taxon>
        <taxon>Araneae</taxon>
        <taxon>Araneomorphae</taxon>
        <taxon>Entelegynae</taxon>
        <taxon>Araneoidea</taxon>
        <taxon>Nephilidae</taxon>
        <taxon>Trichonephila</taxon>
    </lineage>
</organism>
<dbReference type="InterPro" id="IPR036397">
    <property type="entry name" value="RNaseH_sf"/>
</dbReference>
<dbReference type="InterPro" id="IPR055469">
    <property type="entry name" value="DUF7041"/>
</dbReference>
<dbReference type="FunFam" id="1.10.340.70:FF:000004">
    <property type="entry name" value="Retrovirus-related Pol polyprotein from transposon 297-like Protein"/>
    <property type="match status" value="1"/>
</dbReference>
<dbReference type="InterPro" id="IPR001584">
    <property type="entry name" value="Integrase_cat-core"/>
</dbReference>
<dbReference type="Pfam" id="PF00665">
    <property type="entry name" value="rve"/>
    <property type="match status" value="1"/>
</dbReference>
<dbReference type="FunFam" id="3.10.20.370:FF:000001">
    <property type="entry name" value="Retrovirus-related Pol polyprotein from transposon 17.6-like protein"/>
    <property type="match status" value="1"/>
</dbReference>
<evidence type="ECO:0000256" key="1">
    <source>
        <dbReference type="ARBA" id="ARBA00012493"/>
    </source>
</evidence>
<feature type="domain" description="Integrase catalytic" evidence="8">
    <location>
        <begin position="1036"/>
        <end position="1155"/>
    </location>
</feature>
<dbReference type="GO" id="GO:0003676">
    <property type="term" value="F:nucleic acid binding"/>
    <property type="evidence" value="ECO:0007669"/>
    <property type="project" value="InterPro"/>
</dbReference>
<dbReference type="InterPro" id="IPR050951">
    <property type="entry name" value="Retrovirus_Pol_polyprotein"/>
</dbReference>
<keyword evidence="3" id="KW-0540">Nuclease</keyword>
<dbReference type="FunFam" id="3.30.70.270:FF:000020">
    <property type="entry name" value="Transposon Tf2-6 polyprotein-like Protein"/>
    <property type="match status" value="1"/>
</dbReference>
<dbReference type="EC" id="2.7.7.49" evidence="1"/>
<dbReference type="PANTHER" id="PTHR37984:SF5">
    <property type="entry name" value="PROTEIN NYNRIN-LIKE"/>
    <property type="match status" value="1"/>
</dbReference>
<keyword evidence="6" id="KW-0511">Multifunctional enzyme</keyword>
<dbReference type="InterPro" id="IPR043128">
    <property type="entry name" value="Rev_trsase/Diguanyl_cyclase"/>
</dbReference>
<dbReference type="GO" id="GO:0003964">
    <property type="term" value="F:RNA-directed DNA polymerase activity"/>
    <property type="evidence" value="ECO:0007669"/>
    <property type="project" value="UniProtKB-KW"/>
</dbReference>
<gene>
    <name evidence="9" type="primary">Tf2-9</name>
    <name evidence="9" type="ORF">TNCV_4001771</name>
</gene>
<evidence type="ECO:0000256" key="4">
    <source>
        <dbReference type="ARBA" id="ARBA00022759"/>
    </source>
</evidence>
<dbReference type="InterPro" id="IPR041588">
    <property type="entry name" value="Integrase_H2C2"/>
</dbReference>
<evidence type="ECO:0000256" key="5">
    <source>
        <dbReference type="ARBA" id="ARBA00022918"/>
    </source>
</evidence>
<dbReference type="InterPro" id="IPR041577">
    <property type="entry name" value="RT_RNaseH_2"/>
</dbReference>
<dbReference type="InterPro" id="IPR043502">
    <property type="entry name" value="DNA/RNA_pol_sf"/>
</dbReference>
<dbReference type="Pfam" id="PF17919">
    <property type="entry name" value="RT_RNaseH_2"/>
    <property type="match status" value="1"/>
</dbReference>
<dbReference type="PANTHER" id="PTHR37984">
    <property type="entry name" value="PROTEIN CBG26694"/>
    <property type="match status" value="1"/>
</dbReference>
<protein>
    <recommendedName>
        <fullName evidence="1">RNA-directed DNA polymerase</fullName>
        <ecNumber evidence="1">2.7.7.49</ecNumber>
    </recommendedName>
</protein>
<keyword evidence="4" id="KW-0378">Hydrolase</keyword>
<dbReference type="GO" id="GO:0004519">
    <property type="term" value="F:endonuclease activity"/>
    <property type="evidence" value="ECO:0007669"/>
    <property type="project" value="UniProtKB-KW"/>
</dbReference>
<evidence type="ECO:0000259" key="8">
    <source>
        <dbReference type="PROSITE" id="PS50994"/>
    </source>
</evidence>
<dbReference type="Gene3D" id="1.10.340.70">
    <property type="match status" value="1"/>
</dbReference>
<dbReference type="Gene3D" id="3.30.70.270">
    <property type="match status" value="3"/>
</dbReference>
<dbReference type="Gene3D" id="3.10.20.370">
    <property type="match status" value="1"/>
</dbReference>
<dbReference type="Pfam" id="PF23055">
    <property type="entry name" value="DUF7041"/>
    <property type="match status" value="1"/>
</dbReference>
<dbReference type="Pfam" id="PF00078">
    <property type="entry name" value="RVT_1"/>
    <property type="match status" value="1"/>
</dbReference>
<evidence type="ECO:0000313" key="9">
    <source>
        <dbReference type="EMBL" id="GFX98408.1"/>
    </source>
</evidence>
<dbReference type="GO" id="GO:0015074">
    <property type="term" value="P:DNA integration"/>
    <property type="evidence" value="ECO:0007669"/>
    <property type="project" value="InterPro"/>
</dbReference>
<dbReference type="SUPFAM" id="SSF56672">
    <property type="entry name" value="DNA/RNA polymerases"/>
    <property type="match status" value="1"/>
</dbReference>
<dbReference type="FunFam" id="3.30.420.10:FF:000032">
    <property type="entry name" value="Retrovirus-related Pol polyprotein from transposon 297-like Protein"/>
    <property type="match status" value="1"/>
</dbReference>
<dbReference type="Pfam" id="PF17921">
    <property type="entry name" value="Integrase_H2C2"/>
    <property type="match status" value="1"/>
</dbReference>
<keyword evidence="2" id="KW-0548">Nucleotidyltransferase</keyword>
<keyword evidence="4" id="KW-0255">Endonuclease</keyword>
<dbReference type="SUPFAM" id="SSF53098">
    <property type="entry name" value="Ribonuclease H-like"/>
    <property type="match status" value="1"/>
</dbReference>
<feature type="region of interest" description="Disordered" evidence="7">
    <location>
        <begin position="34"/>
        <end position="53"/>
    </location>
</feature>
<dbReference type="CDD" id="cd01647">
    <property type="entry name" value="RT_LTR"/>
    <property type="match status" value="1"/>
</dbReference>
<keyword evidence="2" id="KW-0808">Transferase</keyword>
<feature type="region of interest" description="Disordered" evidence="7">
    <location>
        <begin position="318"/>
        <end position="346"/>
    </location>
</feature>
<reference evidence="9" key="1">
    <citation type="submission" date="2020-08" db="EMBL/GenBank/DDBJ databases">
        <title>Multicomponent nature underlies the extraordinary mechanical properties of spider dragline silk.</title>
        <authorList>
            <person name="Kono N."/>
            <person name="Nakamura H."/>
            <person name="Mori M."/>
            <person name="Yoshida Y."/>
            <person name="Ohtoshi R."/>
            <person name="Malay A.D."/>
            <person name="Moran D.A.P."/>
            <person name="Tomita M."/>
            <person name="Numata K."/>
            <person name="Arakawa K."/>
        </authorList>
    </citation>
    <scope>NUCLEOTIDE SEQUENCE</scope>
</reference>
<dbReference type="AlphaFoldDB" id="A0A8X6RP49"/>
<keyword evidence="5" id="KW-0695">RNA-directed DNA polymerase</keyword>
<evidence type="ECO:0000256" key="3">
    <source>
        <dbReference type="ARBA" id="ARBA00022722"/>
    </source>
</evidence>
<dbReference type="GO" id="GO:0042575">
    <property type="term" value="C:DNA polymerase complex"/>
    <property type="evidence" value="ECO:0007669"/>
    <property type="project" value="UniProtKB-ARBA"/>
</dbReference>
<keyword evidence="10" id="KW-1185">Reference proteome</keyword>
<dbReference type="InterPro" id="IPR012337">
    <property type="entry name" value="RNaseH-like_sf"/>
</dbReference>
<name>A0A8X6RP49_TRICX</name>